<feature type="region of interest" description="Disordered" evidence="1">
    <location>
        <begin position="96"/>
        <end position="131"/>
    </location>
</feature>
<feature type="region of interest" description="Disordered" evidence="1">
    <location>
        <begin position="38"/>
        <end position="58"/>
    </location>
</feature>
<proteinExistence type="predicted"/>
<dbReference type="AlphaFoldDB" id="A0A420YMS7"/>
<dbReference type="Proteomes" id="UP000275385">
    <property type="component" value="Unassembled WGS sequence"/>
</dbReference>
<comment type="caution">
    <text evidence="2">The sequence shown here is derived from an EMBL/GenBank/DDBJ whole genome shotgun (WGS) entry which is preliminary data.</text>
</comment>
<evidence type="ECO:0000256" key="1">
    <source>
        <dbReference type="SAM" id="MobiDB-lite"/>
    </source>
</evidence>
<organism evidence="2 3">
    <name type="scientific">Coniochaeta pulveracea</name>
    <dbReference type="NCBI Taxonomy" id="177199"/>
    <lineage>
        <taxon>Eukaryota</taxon>
        <taxon>Fungi</taxon>
        <taxon>Dikarya</taxon>
        <taxon>Ascomycota</taxon>
        <taxon>Pezizomycotina</taxon>
        <taxon>Sordariomycetes</taxon>
        <taxon>Sordariomycetidae</taxon>
        <taxon>Coniochaetales</taxon>
        <taxon>Coniochaetaceae</taxon>
        <taxon>Coniochaeta</taxon>
    </lineage>
</organism>
<sequence>MFTALKPLLTFMKRSVASCQRIQRTGRGNQYYSAYSRSYRSHTTATMPSSKGTPTDPELREQLKEEIQQETNKDGSGAGKWSAWKGAKLAKEYEAQGGEYENQAGSKNEPKKGAPHHKSEAKKKAELEDDE</sequence>
<keyword evidence="3" id="KW-1185">Reference proteome</keyword>
<reference evidence="2 3" key="1">
    <citation type="submission" date="2018-08" db="EMBL/GenBank/DDBJ databases">
        <title>Draft genome of the lignicolous fungus Coniochaeta pulveracea.</title>
        <authorList>
            <person name="Borstlap C.J."/>
            <person name="De Witt R.N."/>
            <person name="Botha A."/>
            <person name="Volschenk H."/>
        </authorList>
    </citation>
    <scope>NUCLEOTIDE SEQUENCE [LARGE SCALE GENOMIC DNA]</scope>
    <source>
        <strain evidence="2 3">CAB683</strain>
    </source>
</reference>
<name>A0A420YMS7_9PEZI</name>
<evidence type="ECO:0000313" key="2">
    <source>
        <dbReference type="EMBL" id="RKU49184.1"/>
    </source>
</evidence>
<dbReference type="STRING" id="177199.A0A420YMS7"/>
<accession>A0A420YMS7</accession>
<evidence type="ECO:0000313" key="3">
    <source>
        <dbReference type="Proteomes" id="UP000275385"/>
    </source>
</evidence>
<protein>
    <submittedName>
        <fullName evidence="2">Uncharacterized protein</fullName>
    </submittedName>
</protein>
<dbReference type="EMBL" id="QVQW01000002">
    <property type="protein sequence ID" value="RKU49184.1"/>
    <property type="molecule type" value="Genomic_DNA"/>
</dbReference>
<feature type="compositionally biased region" description="Basic and acidic residues" evidence="1">
    <location>
        <begin position="122"/>
        <end position="131"/>
    </location>
</feature>
<feature type="compositionally biased region" description="Polar residues" evidence="1">
    <location>
        <begin position="42"/>
        <end position="53"/>
    </location>
</feature>
<gene>
    <name evidence="2" type="ORF">DL546_008831</name>
</gene>
<dbReference type="OrthoDB" id="3360421at2759"/>